<comment type="caution">
    <text evidence="1">The sequence shown here is derived from an EMBL/GenBank/DDBJ whole genome shotgun (WGS) entry which is preliminary data.</text>
</comment>
<dbReference type="EMBL" id="JADGJW010000002">
    <property type="protein sequence ID" value="KAJ3228395.1"/>
    <property type="molecule type" value="Genomic_DNA"/>
</dbReference>
<evidence type="ECO:0000313" key="2">
    <source>
        <dbReference type="Proteomes" id="UP001211065"/>
    </source>
</evidence>
<name>A0AAD5XZK2_9FUNG</name>
<dbReference type="AlphaFoldDB" id="A0AAD5XZK2"/>
<reference evidence="1" key="1">
    <citation type="submission" date="2020-05" db="EMBL/GenBank/DDBJ databases">
        <title>Phylogenomic resolution of chytrid fungi.</title>
        <authorList>
            <person name="Stajich J.E."/>
            <person name="Amses K."/>
            <person name="Simmons R."/>
            <person name="Seto K."/>
            <person name="Myers J."/>
            <person name="Bonds A."/>
            <person name="Quandt C.A."/>
            <person name="Barry K."/>
            <person name="Liu P."/>
            <person name="Grigoriev I."/>
            <person name="Longcore J.E."/>
            <person name="James T.Y."/>
        </authorList>
    </citation>
    <scope>NUCLEOTIDE SEQUENCE</scope>
    <source>
        <strain evidence="1">JEL0476</strain>
    </source>
</reference>
<protein>
    <submittedName>
        <fullName evidence="1">Uncharacterized protein</fullName>
    </submittedName>
</protein>
<organism evidence="1 2">
    <name type="scientific">Clydaea vesicula</name>
    <dbReference type="NCBI Taxonomy" id="447962"/>
    <lineage>
        <taxon>Eukaryota</taxon>
        <taxon>Fungi</taxon>
        <taxon>Fungi incertae sedis</taxon>
        <taxon>Chytridiomycota</taxon>
        <taxon>Chytridiomycota incertae sedis</taxon>
        <taxon>Chytridiomycetes</taxon>
        <taxon>Lobulomycetales</taxon>
        <taxon>Lobulomycetaceae</taxon>
        <taxon>Clydaea</taxon>
    </lineage>
</organism>
<accession>A0AAD5XZK2</accession>
<sequence length="328" mass="37581">MLELQLLLPNEEVLPINCTSKPHSDTTSLFQLFVNLKIDSIPVNPKKTSLQSEMLKSEPLLEDNINLVASEIEKAEFNRNFNSAIKKIYKGNTNINFDWFEESTILSNEINATSQSLANDNNCDLTKFEKIFTAKFNIFIEFFLNLKNFKENFLGEYFLKENSKSKNVLVDSKFDLLDDDTNEPDVCKFSVLHLSLKFYEIQNNKVVDLFTLIDLNLGSTAKFSILPHYLTFNFIRVNNSETEIEFPLQVDFGSRSKNLSATLYILHGFITFNGLDFITYTRLREKGVTFSRCLNGEVTSVNLFGSIKSKGVRVVIYCLQEPEKSLTV</sequence>
<dbReference type="Proteomes" id="UP001211065">
    <property type="component" value="Unassembled WGS sequence"/>
</dbReference>
<keyword evidence="2" id="KW-1185">Reference proteome</keyword>
<evidence type="ECO:0000313" key="1">
    <source>
        <dbReference type="EMBL" id="KAJ3228395.1"/>
    </source>
</evidence>
<gene>
    <name evidence="1" type="ORF">HK099_002900</name>
</gene>
<proteinExistence type="predicted"/>